<dbReference type="InterPro" id="IPR017473">
    <property type="entry name" value="Undecaprenyl-P_gluc_Ptfrase"/>
</dbReference>
<feature type="transmembrane region" description="Helical" evidence="7">
    <location>
        <begin position="12"/>
        <end position="33"/>
    </location>
</feature>
<dbReference type="InterPro" id="IPR036291">
    <property type="entry name" value="NAD(P)-bd_dom_sf"/>
</dbReference>
<dbReference type="NCBIfam" id="TIGR03025">
    <property type="entry name" value="EPS_sugtrans"/>
    <property type="match status" value="1"/>
</dbReference>
<dbReference type="PANTHER" id="PTHR30576:SF0">
    <property type="entry name" value="UNDECAPRENYL-PHOSPHATE N-ACETYLGALACTOSAMINYL 1-PHOSPHATE TRANSFERASE-RELATED"/>
    <property type="match status" value="1"/>
</dbReference>
<evidence type="ECO:0000313" key="9">
    <source>
        <dbReference type="EMBL" id="OAN37071.1"/>
    </source>
</evidence>
<keyword evidence="10" id="KW-1185">Reference proteome</keyword>
<feature type="transmembrane region" description="Helical" evidence="7">
    <location>
        <begin position="294"/>
        <end position="315"/>
    </location>
</feature>
<feature type="transmembrane region" description="Helical" evidence="7">
    <location>
        <begin position="126"/>
        <end position="146"/>
    </location>
</feature>
<evidence type="ECO:0000313" key="10">
    <source>
        <dbReference type="Proteomes" id="UP000078287"/>
    </source>
</evidence>
<comment type="similarity">
    <text evidence="2">Belongs to the bacterial sugar transferase family.</text>
</comment>
<dbReference type="RefSeq" id="WP_066791377.1">
    <property type="nucleotide sequence ID" value="NZ_LWQS01000114.1"/>
</dbReference>
<dbReference type="EMBL" id="LWQS01000114">
    <property type="protein sequence ID" value="OAN37071.1"/>
    <property type="molecule type" value="Genomic_DNA"/>
</dbReference>
<evidence type="ECO:0000256" key="6">
    <source>
        <dbReference type="ARBA" id="ARBA00023136"/>
    </source>
</evidence>
<dbReference type="SUPFAM" id="SSF51735">
    <property type="entry name" value="NAD(P)-binding Rossmann-fold domains"/>
    <property type="match status" value="1"/>
</dbReference>
<evidence type="ECO:0000256" key="5">
    <source>
        <dbReference type="ARBA" id="ARBA00022989"/>
    </source>
</evidence>
<comment type="subcellular location">
    <subcellularLocation>
        <location evidence="1">Membrane</location>
        <topology evidence="1">Multi-pass membrane protein</topology>
    </subcellularLocation>
</comment>
<reference evidence="9 10" key="1">
    <citation type="submission" date="2016-04" db="EMBL/GenBank/DDBJ databases">
        <title>Chloroflexus islandicus sp. nov., a thermophilic filamentous anoxygenic phototrophic bacterium from geyser Strokkur (Iceland).</title>
        <authorList>
            <person name="Gaisin V.A."/>
            <person name="Kalashnikov A.M."/>
            <person name="Sukhacheva M.V."/>
            <person name="Grouzdev D.S."/>
            <person name="Ivanov T.M."/>
            <person name="Kuznetsov B."/>
            <person name="Gorlenko V.M."/>
        </authorList>
    </citation>
    <scope>NUCLEOTIDE SEQUENCE [LARGE SCALE GENOMIC DNA]</scope>
    <source>
        <strain evidence="10">isl-2</strain>
    </source>
</reference>
<dbReference type="GO" id="GO:0016780">
    <property type="term" value="F:phosphotransferase activity, for other substituted phosphate groups"/>
    <property type="evidence" value="ECO:0007669"/>
    <property type="project" value="TreeGrafter"/>
</dbReference>
<feature type="transmembrane region" description="Helical" evidence="7">
    <location>
        <begin position="53"/>
        <end position="73"/>
    </location>
</feature>
<dbReference type="InterPro" id="IPR003362">
    <property type="entry name" value="Bact_transf"/>
</dbReference>
<dbReference type="NCBIfam" id="TIGR03023">
    <property type="entry name" value="WcaJ_sugtrans"/>
    <property type="match status" value="1"/>
</dbReference>
<evidence type="ECO:0000256" key="4">
    <source>
        <dbReference type="ARBA" id="ARBA00022692"/>
    </source>
</evidence>
<dbReference type="GO" id="GO:0016020">
    <property type="term" value="C:membrane"/>
    <property type="evidence" value="ECO:0007669"/>
    <property type="project" value="UniProtKB-SubCell"/>
</dbReference>
<accession>A0A178LUC8</accession>
<dbReference type="STRING" id="1707952.A6A03_05345"/>
<keyword evidence="6 7" id="KW-0472">Membrane</keyword>
<dbReference type="AlphaFoldDB" id="A0A178LUC8"/>
<evidence type="ECO:0000256" key="2">
    <source>
        <dbReference type="ARBA" id="ARBA00006464"/>
    </source>
</evidence>
<sequence length="476" mass="53831">MLRPRSWRALLRLLLVAIDVAALNLAAQLAYAFGADSLAAAGFRMPADPLTPLRLSVIGSVTALIVFASHGLYEMKRGASRLDEAVKVVTAVSFTMVLVIFINALIGEFGGEEMPWTRDILFQGWGLAVAACLLGRFSHRALVYVLRRYFDIDTRRVLIVGAREPGRLVWNTIRRRPELGYRVQGFLSDTVPIGEIVDGLPVLGRAEHICRVIRATRADEVIIALSGRSSQDLVEVIALAEDESVEIKVYPDTFQLITNNEVSIGDLRDLPLVSVKNAALDNPWNRALKRGLDLVVASLVLLFAAPVMLLIALAIRLESRGPVFFLQERVGLDGKPFWMIKFRTMRPDAERFSTWTVQNDPRVTRVGRWLRRTSLDELPQLINVLIGEMSIVGPRPEQARWVEQFRQQIPRYMRRHKEKAGLTGWAQVNGLRGDTSIEERTRYDLYYVENWSLLFDIKIILRTIINFITGRQENAY</sequence>
<proteinExistence type="inferred from homology"/>
<feature type="transmembrane region" description="Helical" evidence="7">
    <location>
        <begin position="85"/>
        <end position="106"/>
    </location>
</feature>
<protein>
    <submittedName>
        <fullName evidence="9">Undecaprenyl-phosphate glucose phosphotransferase</fullName>
    </submittedName>
</protein>
<dbReference type="InterPro" id="IPR017475">
    <property type="entry name" value="EPS_sugar_tfrase"/>
</dbReference>
<dbReference type="Pfam" id="PF02397">
    <property type="entry name" value="Bac_transf"/>
    <property type="match status" value="1"/>
</dbReference>
<organism evidence="9 10">
    <name type="scientific">Chloroflexus islandicus</name>
    <dbReference type="NCBI Taxonomy" id="1707952"/>
    <lineage>
        <taxon>Bacteria</taxon>
        <taxon>Bacillati</taxon>
        <taxon>Chloroflexota</taxon>
        <taxon>Chloroflexia</taxon>
        <taxon>Chloroflexales</taxon>
        <taxon>Chloroflexineae</taxon>
        <taxon>Chloroflexaceae</taxon>
        <taxon>Chloroflexus</taxon>
    </lineage>
</organism>
<comment type="caution">
    <text evidence="9">The sequence shown here is derived from an EMBL/GenBank/DDBJ whole genome shotgun (WGS) entry which is preliminary data.</text>
</comment>
<evidence type="ECO:0000256" key="7">
    <source>
        <dbReference type="SAM" id="Phobius"/>
    </source>
</evidence>
<evidence type="ECO:0000256" key="3">
    <source>
        <dbReference type="ARBA" id="ARBA00022679"/>
    </source>
</evidence>
<name>A0A178LUC8_9CHLR</name>
<keyword evidence="3 9" id="KW-0808">Transferase</keyword>
<evidence type="ECO:0000256" key="1">
    <source>
        <dbReference type="ARBA" id="ARBA00004141"/>
    </source>
</evidence>
<dbReference type="Pfam" id="PF13727">
    <property type="entry name" value="CoA_binding_3"/>
    <property type="match status" value="1"/>
</dbReference>
<evidence type="ECO:0000259" key="8">
    <source>
        <dbReference type="Pfam" id="PF02397"/>
    </source>
</evidence>
<keyword evidence="5 7" id="KW-1133">Transmembrane helix</keyword>
<gene>
    <name evidence="9" type="ORF">A6A03_05345</name>
</gene>
<dbReference type="Gene3D" id="3.40.50.720">
    <property type="entry name" value="NAD(P)-binding Rossmann-like Domain"/>
    <property type="match status" value="1"/>
</dbReference>
<dbReference type="PANTHER" id="PTHR30576">
    <property type="entry name" value="COLANIC BIOSYNTHESIS UDP-GLUCOSE LIPID CARRIER TRANSFERASE"/>
    <property type="match status" value="1"/>
</dbReference>
<keyword evidence="4 7" id="KW-0812">Transmembrane</keyword>
<dbReference type="Proteomes" id="UP000078287">
    <property type="component" value="Unassembled WGS sequence"/>
</dbReference>
<feature type="domain" description="Bacterial sugar transferase" evidence="8">
    <location>
        <begin position="289"/>
        <end position="468"/>
    </location>
</feature>
<dbReference type="OrthoDB" id="9795351at2"/>